<dbReference type="Proteomes" id="UP000433050">
    <property type="component" value="Unassembled WGS sequence"/>
</dbReference>
<accession>A0A5S9NK14</accession>
<comment type="similarity">
    <text evidence="1">Belongs to the transglycosylase Slt family.</text>
</comment>
<dbReference type="Gene3D" id="1.10.530.10">
    <property type="match status" value="1"/>
</dbReference>
<evidence type="ECO:0000313" key="6">
    <source>
        <dbReference type="EMBL" id="CAA0090998.1"/>
    </source>
</evidence>
<gene>
    <name evidence="6" type="primary">mltC_1</name>
    <name evidence="6" type="ORF">STARVERO_01250</name>
</gene>
<dbReference type="RefSeq" id="WP_159598267.1">
    <property type="nucleotide sequence ID" value="NZ_CACSAS010000001.1"/>
</dbReference>
<feature type="domain" description="Transglycosylase SLT" evidence="5">
    <location>
        <begin position="601"/>
        <end position="702"/>
    </location>
</feature>
<name>A0A5S9NK14_9HYPH</name>
<dbReference type="GO" id="GO:0000270">
    <property type="term" value="P:peptidoglycan metabolic process"/>
    <property type="evidence" value="ECO:0007669"/>
    <property type="project" value="InterPro"/>
</dbReference>
<evidence type="ECO:0000259" key="5">
    <source>
        <dbReference type="Pfam" id="PF01464"/>
    </source>
</evidence>
<dbReference type="CDD" id="cd13401">
    <property type="entry name" value="Slt70-like"/>
    <property type="match status" value="1"/>
</dbReference>
<keyword evidence="7" id="KW-1185">Reference proteome</keyword>
<feature type="region of interest" description="Disordered" evidence="4">
    <location>
        <begin position="45"/>
        <end position="103"/>
    </location>
</feature>
<dbReference type="GO" id="GO:0004553">
    <property type="term" value="F:hydrolase activity, hydrolyzing O-glycosyl compounds"/>
    <property type="evidence" value="ECO:0007669"/>
    <property type="project" value="InterPro"/>
</dbReference>
<dbReference type="PANTHER" id="PTHR37423">
    <property type="entry name" value="SOLUBLE LYTIC MUREIN TRANSGLYCOSYLASE-RELATED"/>
    <property type="match status" value="1"/>
</dbReference>
<organism evidence="6 7">
    <name type="scientific">Starkeya nomas</name>
    <dbReference type="NCBI Taxonomy" id="2666134"/>
    <lineage>
        <taxon>Bacteria</taxon>
        <taxon>Pseudomonadati</taxon>
        <taxon>Pseudomonadota</taxon>
        <taxon>Alphaproteobacteria</taxon>
        <taxon>Hyphomicrobiales</taxon>
        <taxon>Xanthobacteraceae</taxon>
        <taxon>Starkeya</taxon>
    </lineage>
</organism>
<dbReference type="AlphaFoldDB" id="A0A5S9NK14"/>
<keyword evidence="3" id="KW-0732">Signal</keyword>
<dbReference type="InterPro" id="IPR008939">
    <property type="entry name" value="Lytic_TGlycosylase_superhlx_U"/>
</dbReference>
<dbReference type="PROSITE" id="PS00922">
    <property type="entry name" value="TRANSGLYCOSYLASE"/>
    <property type="match status" value="1"/>
</dbReference>
<dbReference type="InterPro" id="IPR000189">
    <property type="entry name" value="Transglyc_AS"/>
</dbReference>
<sequence>MSESENEYAVQRRRTGGLILPVAAALLLGSASLLTPVASSVVHATPVPTPAPKPGAKPVAKPSTASKDKASGKTAAAKPAPKPSAKPTAVATPAAKPTITPSPKLTAASAASAGAASLMPTRVLGGASGDLQQAVSLVEKGQSAQALAMADSMRDPGAQALVRWLALRVTARDVGFDRAVAILRAHPTLPTPVVLRRRLEYLLYVENKDPQTILGFFAEQAPYSGEGKIALARALFAAGDQKAGAAWLRNAWQEDPLSADTESTVMVEFGGLLTRGDHKRRADKLLYAEDAERGLRAAQRAGDDVVALARARIALASGKGDVAKALASVPMSLRSDPAYLYTLAKVQRRKDDHAGAARTLASAPKDADVLVDPDEWWIERRLVARGLLDKGDARGAYKVARDAAVPDDEHLRAEQQFTSGWIALRFLNDPKTALQHFSKIPERQTHPATVSRGYYWQGRALEAMGSTANARAQYAAAAEYGTAYYGQLASARLGNSRVRINAAPAASAAQRTAFSRDEGVMIFKLLDRLDKSALSLALAYDLAERLPDSAQLGLLAELAKQQGDARAMTTIGKVALNRGIPLEAEAYPTIGIPNYQPITTDVDRSLVYAIARQESMFNPSAVSRAGATGLMQVMPATGRTIAQRTGATYDPKRLSHPTVNVQFGAAELRSLLDNYQNNYVLTFAGYNAGRGNVSKWIAQYGDPRDPSVDPIDWVERIPFSETRNYVQRVMENAQVYKSRFGTRDTLQIEADLRGSRF</sequence>
<dbReference type="GO" id="GO:0016020">
    <property type="term" value="C:membrane"/>
    <property type="evidence" value="ECO:0007669"/>
    <property type="project" value="InterPro"/>
</dbReference>
<dbReference type="GO" id="GO:0042597">
    <property type="term" value="C:periplasmic space"/>
    <property type="evidence" value="ECO:0007669"/>
    <property type="project" value="InterPro"/>
</dbReference>
<dbReference type="Pfam" id="PF01464">
    <property type="entry name" value="SLT"/>
    <property type="match status" value="1"/>
</dbReference>
<evidence type="ECO:0000256" key="4">
    <source>
        <dbReference type="SAM" id="MobiDB-lite"/>
    </source>
</evidence>
<dbReference type="InterPro" id="IPR023346">
    <property type="entry name" value="Lysozyme-like_dom_sf"/>
</dbReference>
<dbReference type="SUPFAM" id="SSF53955">
    <property type="entry name" value="Lysozyme-like"/>
    <property type="match status" value="1"/>
</dbReference>
<feature type="compositionally biased region" description="Low complexity" evidence="4">
    <location>
        <begin position="72"/>
        <end position="103"/>
    </location>
</feature>
<evidence type="ECO:0000256" key="2">
    <source>
        <dbReference type="ARBA" id="ARBA00009387"/>
    </source>
</evidence>
<dbReference type="SUPFAM" id="SSF48435">
    <property type="entry name" value="Bacterial muramidases"/>
    <property type="match status" value="1"/>
</dbReference>
<dbReference type="PANTHER" id="PTHR37423:SF2">
    <property type="entry name" value="MEMBRANE-BOUND LYTIC MUREIN TRANSGLYCOSYLASE C"/>
    <property type="match status" value="1"/>
</dbReference>
<reference evidence="6 7" key="1">
    <citation type="submission" date="2019-12" db="EMBL/GenBank/DDBJ databases">
        <authorList>
            <person name="Reyes-Prieto M."/>
        </authorList>
    </citation>
    <scope>NUCLEOTIDE SEQUENCE [LARGE SCALE GENOMIC DNA]</scope>
    <source>
        <strain evidence="6">HF14-78462</strain>
    </source>
</reference>
<proteinExistence type="inferred from homology"/>
<protein>
    <submittedName>
        <fullName evidence="6">Membrane-bound lytic murein transglycosylase C</fullName>
    </submittedName>
</protein>
<evidence type="ECO:0000256" key="3">
    <source>
        <dbReference type="ARBA" id="ARBA00022729"/>
    </source>
</evidence>
<comment type="similarity">
    <text evidence="2">Belongs to the virb1 family.</text>
</comment>
<dbReference type="Gene3D" id="1.25.20.10">
    <property type="entry name" value="Bacterial muramidases"/>
    <property type="match status" value="1"/>
</dbReference>
<evidence type="ECO:0000256" key="1">
    <source>
        <dbReference type="ARBA" id="ARBA00007734"/>
    </source>
</evidence>
<dbReference type="InterPro" id="IPR008258">
    <property type="entry name" value="Transglycosylase_SLT_dom_1"/>
</dbReference>
<dbReference type="EMBL" id="CACSAS010000001">
    <property type="protein sequence ID" value="CAA0090998.1"/>
    <property type="molecule type" value="Genomic_DNA"/>
</dbReference>
<dbReference type="GO" id="GO:0008933">
    <property type="term" value="F:peptidoglycan lytic transglycosylase activity"/>
    <property type="evidence" value="ECO:0007669"/>
    <property type="project" value="InterPro"/>
</dbReference>
<evidence type="ECO:0000313" key="7">
    <source>
        <dbReference type="Proteomes" id="UP000433050"/>
    </source>
</evidence>